<dbReference type="GO" id="GO:0045814">
    <property type="term" value="P:negative regulation of gene expression, epigenetic"/>
    <property type="evidence" value="ECO:0007669"/>
    <property type="project" value="InterPro"/>
</dbReference>
<evidence type="ECO:0000256" key="2">
    <source>
        <dbReference type="SAM" id="SignalP"/>
    </source>
</evidence>
<feature type="compositionally biased region" description="Basic and acidic residues" evidence="1">
    <location>
        <begin position="991"/>
        <end position="1008"/>
    </location>
</feature>
<evidence type="ECO:0000313" key="4">
    <source>
        <dbReference type="EMBL" id="TSO77778.1"/>
    </source>
</evidence>
<evidence type="ECO:0000259" key="3">
    <source>
        <dbReference type="Pfam" id="PF12509"/>
    </source>
</evidence>
<dbReference type="OrthoDB" id="5960959at2759"/>
<dbReference type="Pfam" id="PF12509">
    <property type="entry name" value="DUF3715"/>
    <property type="match status" value="1"/>
</dbReference>
<feature type="chain" id="PRO_5022225617" evidence="2">
    <location>
        <begin position="25"/>
        <end position="1660"/>
    </location>
</feature>
<accession>A0A556UG63</accession>
<feature type="region of interest" description="Disordered" evidence="1">
    <location>
        <begin position="983"/>
        <end position="1010"/>
    </location>
</feature>
<feature type="region of interest" description="Disordered" evidence="1">
    <location>
        <begin position="807"/>
        <end position="841"/>
    </location>
</feature>
<feature type="region of interest" description="Disordered" evidence="1">
    <location>
        <begin position="857"/>
        <end position="886"/>
    </location>
</feature>
<dbReference type="InterPro" id="IPR022188">
    <property type="entry name" value="TASOR_DUF3715"/>
</dbReference>
<dbReference type="PANTHER" id="PTHR16207:SF10">
    <property type="entry name" value="PROTEIN TASOR 2"/>
    <property type="match status" value="1"/>
</dbReference>
<evidence type="ECO:0000256" key="1">
    <source>
        <dbReference type="SAM" id="MobiDB-lite"/>
    </source>
</evidence>
<reference evidence="4 5" key="1">
    <citation type="journal article" date="2019" name="Genome Biol. Evol.">
        <title>Whole-Genome Sequencing of the Giant Devil Catfish, Bagarius yarrelli.</title>
        <authorList>
            <person name="Jiang W."/>
            <person name="Lv Y."/>
            <person name="Cheng L."/>
            <person name="Yang K."/>
            <person name="Chao B."/>
            <person name="Wang X."/>
            <person name="Li Y."/>
            <person name="Pan X."/>
            <person name="You X."/>
            <person name="Zhang Y."/>
            <person name="Yang J."/>
            <person name="Li J."/>
            <person name="Zhang X."/>
            <person name="Liu S."/>
            <person name="Sun C."/>
            <person name="Yang J."/>
            <person name="Shi Q."/>
        </authorList>
    </citation>
    <scope>NUCLEOTIDE SEQUENCE [LARGE SCALE GENOMIC DNA]</scope>
    <source>
        <strain evidence="4">JWS20170419001</strain>
        <tissue evidence="4">Muscle</tissue>
    </source>
</reference>
<dbReference type="GO" id="GO:0005654">
    <property type="term" value="C:nucleoplasm"/>
    <property type="evidence" value="ECO:0007669"/>
    <property type="project" value="TreeGrafter"/>
</dbReference>
<keyword evidence="2" id="KW-0732">Signal</keyword>
<feature type="compositionally biased region" description="Polar residues" evidence="1">
    <location>
        <begin position="815"/>
        <end position="825"/>
    </location>
</feature>
<dbReference type="EMBL" id="VCAZ01000070">
    <property type="protein sequence ID" value="TSO77778.1"/>
    <property type="molecule type" value="Genomic_DNA"/>
</dbReference>
<dbReference type="PANTHER" id="PTHR16207">
    <property type="entry name" value="SET DOMAIN-CONTAINING PROTEIN"/>
    <property type="match status" value="1"/>
</dbReference>
<feature type="compositionally biased region" description="Basic residues" evidence="1">
    <location>
        <begin position="659"/>
        <end position="674"/>
    </location>
</feature>
<feature type="region of interest" description="Disordered" evidence="1">
    <location>
        <begin position="655"/>
        <end position="674"/>
    </location>
</feature>
<organism evidence="4 5">
    <name type="scientific">Bagarius yarrelli</name>
    <name type="common">Goonch</name>
    <name type="synonym">Bagrus yarrelli</name>
    <dbReference type="NCBI Taxonomy" id="175774"/>
    <lineage>
        <taxon>Eukaryota</taxon>
        <taxon>Metazoa</taxon>
        <taxon>Chordata</taxon>
        <taxon>Craniata</taxon>
        <taxon>Vertebrata</taxon>
        <taxon>Euteleostomi</taxon>
        <taxon>Actinopterygii</taxon>
        <taxon>Neopterygii</taxon>
        <taxon>Teleostei</taxon>
        <taxon>Ostariophysi</taxon>
        <taxon>Siluriformes</taxon>
        <taxon>Sisoridae</taxon>
        <taxon>Sisorinae</taxon>
        <taxon>Bagarius</taxon>
    </lineage>
</organism>
<name>A0A556UG63_BAGYA</name>
<gene>
    <name evidence="4" type="ORF">Baya_9745</name>
</gene>
<keyword evidence="5" id="KW-1185">Reference proteome</keyword>
<feature type="signal peptide" evidence="2">
    <location>
        <begin position="1"/>
        <end position="24"/>
    </location>
</feature>
<feature type="domain" description="TASOR pseudo-PARP" evidence="3">
    <location>
        <begin position="74"/>
        <end position="221"/>
    </location>
</feature>
<proteinExistence type="predicted"/>
<dbReference type="Proteomes" id="UP000319801">
    <property type="component" value="Unassembled WGS sequence"/>
</dbReference>
<feature type="compositionally biased region" description="Basic and acidic residues" evidence="1">
    <location>
        <begin position="828"/>
        <end position="841"/>
    </location>
</feature>
<evidence type="ECO:0000313" key="5">
    <source>
        <dbReference type="Proteomes" id="UP000319801"/>
    </source>
</evidence>
<comment type="caution">
    <text evidence="4">The sequence shown here is derived from an EMBL/GenBank/DDBJ whole genome shotgun (WGS) entry which is preliminary data.</text>
</comment>
<protein>
    <submittedName>
        <fullName evidence="4">Protein TASOR</fullName>
    </submittedName>
</protein>
<feature type="region of interest" description="Disordered" evidence="1">
    <location>
        <begin position="1361"/>
        <end position="1380"/>
    </location>
</feature>
<sequence>MDSATTSIIWVSSVFAGLLEPVLPGSVTFESTILAPLCNSYLYEESKESFSYNSAQLIKNAALQTRYSAFRAEKLKQGYSEEELEESFGFLLLDDKSRANGLADTGLTVGQGTCTTLGDCSKGVYISKYSDCLDLKRWYDGKTGYIVLLKLTKGRIKEVAENYTENFTTPTAGFDCHVSEQLQAACATTSSFLAFERTQYYMYELVDGADTVEPCPRHVCPFAIVAFSYEKNSLPLELKEKSPKTIKVEHAIGVSELRRSLPQAVFETSSFGEVSFDGKWFSMYDVISFETGNDLAFLTQELKEKDMALVIRLEDSGFLVLLHPSNFLSYEENKSIFHVTKVSSEVLQVLPALNYAESEMEKGSPKQNEEPLVILEKHLQNFAALIFPGLTSSPSRDSSMFPDQYDVPHGFPLISPKWTEQMGNRLRTYLKSQLSFQIPVSRAMELLAAGKQQRSDDQDDDVYYYISSPEAPQTPAYLPMERDLLNEIDQLPCRNVSEDVKKTVAAEPCALIEEINRPGAALVAVSDNNGAERTDTSPASGDLPTTHYLQNIDAVTAQDNKKTSECFSTDNECSGEKLSRAFSTKTIQTTIIFSSSDSGNDTSTLTSNAEMEVDEADLPTSISPPTTSVNRTEALTKGCTDVQPKAISNVEGKMSVPNRRGKRRRRRKTLKRKTSQITNSFQNTTLPSCPFTGATSECDSSIDAIHTSPNTLKKDWRSLPRHKKDWNADVNIKRSLRSVAKNTEMPCVTNDKAEKTTTITGPTNTKNMSGTAKRKMEGINMRERYGLKTIVTDCGFVFVPHGSEVAPGDIRSHENQQASVTTNSPVGEKPETSPTHDKPKLSEIENTSQHKLQTHISTNTALLSGDVTEKNSEQTSVSESTEKNKNTSKLHVYKAISISKLKTVLKRARKAKSSNAQGYGASISDTAEPKLKRSKPNNIELSDHCKQGNTEIQEPALRIPKEDGCNNFEDLSAKEMVKQAEQQLMSKPVGKRVEGKCSEGQRNKDKVADGVPAPSDALNLLADLALSVNGDKMLHDLRENHLEAKTTGSTQTVINLLRDLAPKLKLPAKSPFPEGLVVTGDLILEISKEHSYSQPTSPLAGICPQDQPLVECVESRLSMKSNLLLKLPQLTDHPDFHKKGGKNGCKFLPSLSGAPAAVKTHVWRSLFLSCRSIVEKGDSIQVTRRWKENYDFKFDSKFTNDRLDKCVTRALHGKWDFRHEDSYEQVHLIFHMWIGLFYSKPTSRLFHFDQICPSEARKNPEKTLHCAVKNSTPLPDVDLTSTEDKHTSVDPVSDALDLSVKEPETEDYCTIEKNPTPSPKTQSKVKYQREDKMPANEPNLAYIPTVAAEGVPMDYRSTVEPLDENSASDYNDYSDTEDDTTKVEEGSYTQVLENNSAYGQLCGLASNIKIDDQKLLNEKNNERVCKDLSMSITTNINTAGKMNTGLKDAPVFHQVVGSAEPVHSKMHSLLPRKKIILKSMSLKDSHKDEALVTVHSETASKDEAQVNEENHESRSVCVNSGKNDESAAEIITGTCSVISVPVNDENDASVGVIHGENSSEEMKYVPAANNNMVLFTNIGDAPLDGLDMSNQAKQQEVESVLDETPKDVKNYIMEMNVNYEATEKVGPVPEVRDEIPIDKPDVNHETDENIGLLCHAGVKT</sequence>
<dbReference type="InterPro" id="IPR046432">
    <property type="entry name" value="TASOR"/>
</dbReference>